<dbReference type="HOGENOM" id="CLU_1710963_0_0_9"/>
<dbReference type="eggNOG" id="ENOG5032B99">
    <property type="taxonomic scope" value="Bacteria"/>
</dbReference>
<accession>U4TQ17</accession>
<gene>
    <name evidence="2" type="ORF">L248_1731</name>
</gene>
<evidence type="ECO:0000313" key="3">
    <source>
        <dbReference type="Proteomes" id="UP000030647"/>
    </source>
</evidence>
<dbReference type="RefSeq" id="WP_022530737.1">
    <property type="nucleotide sequence ID" value="NZ_KI271607.1"/>
</dbReference>
<keyword evidence="1" id="KW-0472">Membrane</keyword>
<proteinExistence type="predicted"/>
<keyword evidence="3" id="KW-1185">Reference proteome</keyword>
<organism evidence="2 3">
    <name type="scientific">Schleiferilactobacillus shenzhenensis LY-73</name>
    <dbReference type="NCBI Taxonomy" id="1231336"/>
    <lineage>
        <taxon>Bacteria</taxon>
        <taxon>Bacillati</taxon>
        <taxon>Bacillota</taxon>
        <taxon>Bacilli</taxon>
        <taxon>Lactobacillales</taxon>
        <taxon>Lactobacillaceae</taxon>
        <taxon>Schleiferilactobacillus</taxon>
    </lineage>
</organism>
<reference evidence="3" key="1">
    <citation type="journal article" date="2013" name="Genome Announc.">
        <title>Whole-Genome Sequencing of Lactobacillus shenzhenensis Strain LY-73T.</title>
        <authorList>
            <person name="Lin Z."/>
            <person name="Liu Z."/>
            <person name="Yang R."/>
            <person name="Zou Y."/>
            <person name="Wan D."/>
            <person name="Chen J."/>
            <person name="Guo M."/>
            <person name="Zhao J."/>
            <person name="Fang C."/>
            <person name="Yang R."/>
            <person name="Liu F."/>
        </authorList>
    </citation>
    <scope>NUCLEOTIDE SEQUENCE [LARGE SCALE GENOMIC DNA]</scope>
    <source>
        <strain evidence="3">LY-73</strain>
    </source>
</reference>
<evidence type="ECO:0000313" key="2">
    <source>
        <dbReference type="EMBL" id="ERL63988.1"/>
    </source>
</evidence>
<protein>
    <submittedName>
        <fullName evidence="2">Uncharacterized protein</fullName>
    </submittedName>
</protein>
<keyword evidence="1" id="KW-0812">Transmembrane</keyword>
<evidence type="ECO:0000256" key="1">
    <source>
        <dbReference type="SAM" id="Phobius"/>
    </source>
</evidence>
<name>U4TQ17_9LACO</name>
<feature type="transmembrane region" description="Helical" evidence="1">
    <location>
        <begin position="30"/>
        <end position="50"/>
    </location>
</feature>
<dbReference type="Proteomes" id="UP000030647">
    <property type="component" value="Unassembled WGS sequence"/>
</dbReference>
<dbReference type="OrthoDB" id="2299532at2"/>
<keyword evidence="1" id="KW-1133">Transmembrane helix</keyword>
<dbReference type="STRING" id="1231336.L248_1731"/>
<dbReference type="AlphaFoldDB" id="U4TQ17"/>
<sequence length="153" mass="17115">MTILYAVIVLALAVVVIIERRALRIKAQRRWWFTILLWVVAAAMLILPVWQKGGQQYLISGLFIAAVIVLLTLWRQGLTEFAVINGMLATRAFSGLTGYMLTETPDKPLAITFYGGSVRVTTLHLLASADEVRTFLKKHAPQIKPLREAPGER</sequence>
<feature type="transmembrane region" description="Helical" evidence="1">
    <location>
        <begin position="56"/>
        <end position="74"/>
    </location>
</feature>
<feature type="transmembrane region" description="Helical" evidence="1">
    <location>
        <begin position="6"/>
        <end position="23"/>
    </location>
</feature>
<dbReference type="EMBL" id="KI271607">
    <property type="protein sequence ID" value="ERL63988.1"/>
    <property type="molecule type" value="Genomic_DNA"/>
</dbReference>